<reference evidence="1 2" key="1">
    <citation type="submission" date="2019-06" db="EMBL/GenBank/DDBJ databases">
        <title>Sorghum-associated microbial communities from plants grown in Nebraska, USA.</title>
        <authorList>
            <person name="Schachtman D."/>
        </authorList>
    </citation>
    <scope>NUCLEOTIDE SEQUENCE [LARGE SCALE GENOMIC DNA]</scope>
    <source>
        <strain evidence="1 2">1209</strain>
    </source>
</reference>
<gene>
    <name evidence="1" type="ORF">FHW36_106242</name>
</gene>
<evidence type="ECO:0000313" key="1">
    <source>
        <dbReference type="EMBL" id="TWF39018.1"/>
    </source>
</evidence>
<protein>
    <submittedName>
        <fullName evidence="1">Uncharacterized protein</fullName>
    </submittedName>
</protein>
<dbReference type="AlphaFoldDB" id="A0A561PLN6"/>
<proteinExistence type="predicted"/>
<dbReference type="Proteomes" id="UP000320811">
    <property type="component" value="Unassembled WGS sequence"/>
</dbReference>
<organism evidence="1 2">
    <name type="scientific">Chitinophaga polysaccharea</name>
    <dbReference type="NCBI Taxonomy" id="1293035"/>
    <lineage>
        <taxon>Bacteria</taxon>
        <taxon>Pseudomonadati</taxon>
        <taxon>Bacteroidota</taxon>
        <taxon>Chitinophagia</taxon>
        <taxon>Chitinophagales</taxon>
        <taxon>Chitinophagaceae</taxon>
        <taxon>Chitinophaga</taxon>
    </lineage>
</organism>
<dbReference type="EMBL" id="VIWO01000006">
    <property type="protein sequence ID" value="TWF39018.1"/>
    <property type="molecule type" value="Genomic_DNA"/>
</dbReference>
<name>A0A561PLN6_9BACT</name>
<sequence length="48" mass="5559">MRPAYQAISGYIKTPPGGKLLIFRMLNQEREGAFFSLFFQPEFDKFGL</sequence>
<keyword evidence="2" id="KW-1185">Reference proteome</keyword>
<accession>A0A561PLN6</accession>
<comment type="caution">
    <text evidence="1">The sequence shown here is derived from an EMBL/GenBank/DDBJ whole genome shotgun (WGS) entry which is preliminary data.</text>
</comment>
<evidence type="ECO:0000313" key="2">
    <source>
        <dbReference type="Proteomes" id="UP000320811"/>
    </source>
</evidence>